<dbReference type="OrthoDB" id="8916154at2759"/>
<feature type="signal peptide" evidence="1">
    <location>
        <begin position="1"/>
        <end position="19"/>
    </location>
</feature>
<dbReference type="Proteomes" id="UP000281406">
    <property type="component" value="Unassembled WGS sequence"/>
</dbReference>
<name>A0A3N0Z4K7_ANAGA</name>
<dbReference type="AlphaFoldDB" id="A0A3N0Z4K7"/>
<dbReference type="EMBL" id="RJVU01010503">
    <property type="protein sequence ID" value="ROL53420.1"/>
    <property type="molecule type" value="Genomic_DNA"/>
</dbReference>
<dbReference type="InterPro" id="IPR016186">
    <property type="entry name" value="C-type_lectin-like/link_sf"/>
</dbReference>
<evidence type="ECO:0000259" key="2">
    <source>
        <dbReference type="PROSITE" id="PS50041"/>
    </source>
</evidence>
<dbReference type="SMART" id="SM00034">
    <property type="entry name" value="CLECT"/>
    <property type="match status" value="3"/>
</dbReference>
<accession>A0A3N0Z4K7</accession>
<feature type="domain" description="C-type lectin" evidence="2">
    <location>
        <begin position="256"/>
        <end position="376"/>
    </location>
</feature>
<evidence type="ECO:0000313" key="3">
    <source>
        <dbReference type="EMBL" id="ROL53420.1"/>
    </source>
</evidence>
<reference evidence="3 4" key="1">
    <citation type="submission" date="2018-10" db="EMBL/GenBank/DDBJ databases">
        <title>Genome assembly for a Yunnan-Guizhou Plateau 3E fish, Anabarilius grahami (Regan), and its evolutionary and genetic applications.</title>
        <authorList>
            <person name="Jiang W."/>
        </authorList>
    </citation>
    <scope>NUCLEOTIDE SEQUENCE [LARGE SCALE GENOMIC DNA]</scope>
    <source>
        <strain evidence="3">AG-KIZ</strain>
        <tissue evidence="3">Muscle</tissue>
    </source>
</reference>
<proteinExistence type="predicted"/>
<feature type="chain" id="PRO_5018030295" evidence="1">
    <location>
        <begin position="20"/>
        <end position="376"/>
    </location>
</feature>
<comment type="caution">
    <text evidence="3">The sequence shown here is derived from an EMBL/GenBank/DDBJ whole genome shotgun (WGS) entry which is preliminary data.</text>
</comment>
<dbReference type="PANTHER" id="PTHR45784">
    <property type="entry name" value="C-TYPE LECTIN DOMAIN FAMILY 20 MEMBER A-RELATED"/>
    <property type="match status" value="1"/>
</dbReference>
<dbReference type="InterPro" id="IPR001304">
    <property type="entry name" value="C-type_lectin-like"/>
</dbReference>
<dbReference type="InterPro" id="IPR016187">
    <property type="entry name" value="CTDL_fold"/>
</dbReference>
<dbReference type="PROSITE" id="PS50041">
    <property type="entry name" value="C_TYPE_LECTIN_2"/>
    <property type="match status" value="3"/>
</dbReference>
<protein>
    <submittedName>
        <fullName evidence="3">Macrophage mannose receptor 1</fullName>
    </submittedName>
</protein>
<dbReference type="Gene3D" id="3.10.100.10">
    <property type="entry name" value="Mannose-Binding Protein A, subunit A"/>
    <property type="match status" value="3"/>
</dbReference>
<sequence length="376" mass="44091">MKTTLTVLLILELYGLSSGLFKQHFFVNKDKTWFFALRYCRTHFHDLSTFTNENEKQQFLADAYSQTSDAWIGLYKQSGVWKWSGGDYATNISWDSSNQLSYNENCVFLQKNTKKLHDENCNKRHAFFCMNRELAPMLQEESWEGALEYCRTHYIDLVSLSSKNRMDSVLQKIAQAKTEFVWTGLRFLAGEWRWVNGDDLDFTAWPQTGQPQCPARNLRCGALSKLTKVWTPRDCEEELDFFYTKKLHDENCNAIHKFFCMSISEFVLVQQEESWEGALEYCRTHYIDLVSLSSKNRMDSALRKIAQAKTEFVWTGLRFLAGEWRWVNEDDFDFTAWPQTGQPQCPARNLRCGALGKLTKVWTPRDCEEELDFFCQ</sequence>
<keyword evidence="4" id="KW-1185">Reference proteome</keyword>
<dbReference type="SUPFAM" id="SSF56436">
    <property type="entry name" value="C-type lectin-like"/>
    <property type="match status" value="3"/>
</dbReference>
<dbReference type="PANTHER" id="PTHR45784:SF8">
    <property type="entry name" value="C-TYPE MANNOSE RECEPTOR 2-RELATED"/>
    <property type="match status" value="1"/>
</dbReference>
<feature type="domain" description="C-type lectin" evidence="2">
    <location>
        <begin position="125"/>
        <end position="241"/>
    </location>
</feature>
<gene>
    <name evidence="3" type="ORF">DPX16_7020</name>
</gene>
<feature type="domain" description="C-type lectin" evidence="2">
    <location>
        <begin position="24"/>
        <end position="130"/>
    </location>
</feature>
<dbReference type="Pfam" id="PF00059">
    <property type="entry name" value="Lectin_C"/>
    <property type="match status" value="3"/>
</dbReference>
<evidence type="ECO:0000256" key="1">
    <source>
        <dbReference type="SAM" id="SignalP"/>
    </source>
</evidence>
<evidence type="ECO:0000313" key="4">
    <source>
        <dbReference type="Proteomes" id="UP000281406"/>
    </source>
</evidence>
<organism evidence="3 4">
    <name type="scientific">Anabarilius grahami</name>
    <name type="common">Kanglang fish</name>
    <name type="synonym">Barilius grahami</name>
    <dbReference type="NCBI Taxonomy" id="495550"/>
    <lineage>
        <taxon>Eukaryota</taxon>
        <taxon>Metazoa</taxon>
        <taxon>Chordata</taxon>
        <taxon>Craniata</taxon>
        <taxon>Vertebrata</taxon>
        <taxon>Euteleostomi</taxon>
        <taxon>Actinopterygii</taxon>
        <taxon>Neopterygii</taxon>
        <taxon>Teleostei</taxon>
        <taxon>Ostariophysi</taxon>
        <taxon>Cypriniformes</taxon>
        <taxon>Xenocyprididae</taxon>
        <taxon>Xenocypridinae</taxon>
        <taxon>Xenocypridinae incertae sedis</taxon>
        <taxon>Anabarilius</taxon>
    </lineage>
</organism>
<keyword evidence="1" id="KW-0732">Signal</keyword>
<keyword evidence="3" id="KW-0675">Receptor</keyword>